<evidence type="ECO:0000256" key="2">
    <source>
        <dbReference type="ARBA" id="ARBA00023180"/>
    </source>
</evidence>
<sequence>MKKHWISKDNFDVKGISFFDCVITKIPQGLKRTFPSLQFLQIYNSKLKVIEREDLKDYSSFLALHFGHNLIEFLPGDLLTNFRNLEVLSFSSNRIQIIGPNFLDGLSNLKFVSFRKNLCIDMSFDMIGSSGNATYLDIKDKIRELNGVKTEQPKTIDVKPINKNFSDVQTENEVLTFQNIELKVKCELLNDENANMAQEIKELKEKC</sequence>
<dbReference type="InterPro" id="IPR001611">
    <property type="entry name" value="Leu-rich_rpt"/>
</dbReference>
<comment type="caution">
    <text evidence="4">The sequence shown here is derived from an EMBL/GenBank/DDBJ whole genome shotgun (WGS) entry which is preliminary data.</text>
</comment>
<dbReference type="Pfam" id="PF13855">
    <property type="entry name" value="LRR_8"/>
    <property type="match status" value="1"/>
</dbReference>
<keyword evidence="1" id="KW-0732">Signal</keyword>
<reference evidence="4" key="1">
    <citation type="submission" date="2021-03" db="EMBL/GenBank/DDBJ databases">
        <title>Chromosome level genome of the anhydrobiotic midge Polypedilum vanderplanki.</title>
        <authorList>
            <person name="Yoshida Y."/>
            <person name="Kikawada T."/>
            <person name="Gusev O."/>
        </authorList>
    </citation>
    <scope>NUCLEOTIDE SEQUENCE</scope>
    <source>
        <strain evidence="4">NIAS01</strain>
        <tissue evidence="4">Whole body or cell culture</tissue>
    </source>
</reference>
<dbReference type="PANTHER" id="PTHR45842">
    <property type="entry name" value="SYNAPTIC ADHESION-LIKE MOLECULE SALM"/>
    <property type="match status" value="1"/>
</dbReference>
<dbReference type="InterPro" id="IPR032675">
    <property type="entry name" value="LRR_dom_sf"/>
</dbReference>
<dbReference type="InterPro" id="IPR050467">
    <property type="entry name" value="LRFN"/>
</dbReference>
<dbReference type="PANTHER" id="PTHR45842:SF12">
    <property type="entry name" value="KEKKON 5, ISOFORM A"/>
    <property type="match status" value="1"/>
</dbReference>
<keyword evidence="5" id="KW-1185">Reference proteome</keyword>
<evidence type="ECO:0000313" key="5">
    <source>
        <dbReference type="Proteomes" id="UP001107558"/>
    </source>
</evidence>
<gene>
    <name evidence="4" type="ORF">PVAND_000912</name>
</gene>
<dbReference type="Gene3D" id="3.80.10.10">
    <property type="entry name" value="Ribonuclease Inhibitor"/>
    <property type="match status" value="1"/>
</dbReference>
<organism evidence="4 5">
    <name type="scientific">Polypedilum vanderplanki</name>
    <name type="common">Sleeping chironomid midge</name>
    <dbReference type="NCBI Taxonomy" id="319348"/>
    <lineage>
        <taxon>Eukaryota</taxon>
        <taxon>Metazoa</taxon>
        <taxon>Ecdysozoa</taxon>
        <taxon>Arthropoda</taxon>
        <taxon>Hexapoda</taxon>
        <taxon>Insecta</taxon>
        <taxon>Pterygota</taxon>
        <taxon>Neoptera</taxon>
        <taxon>Endopterygota</taxon>
        <taxon>Diptera</taxon>
        <taxon>Nematocera</taxon>
        <taxon>Chironomoidea</taxon>
        <taxon>Chironomidae</taxon>
        <taxon>Chironominae</taxon>
        <taxon>Polypedilum</taxon>
        <taxon>Polypedilum</taxon>
    </lineage>
</organism>
<feature type="coiled-coil region" evidence="3">
    <location>
        <begin position="179"/>
        <end position="206"/>
    </location>
</feature>
<dbReference type="AlphaFoldDB" id="A0A9J6BLR6"/>
<evidence type="ECO:0000256" key="3">
    <source>
        <dbReference type="SAM" id="Coils"/>
    </source>
</evidence>
<evidence type="ECO:0000256" key="1">
    <source>
        <dbReference type="ARBA" id="ARBA00022729"/>
    </source>
</evidence>
<evidence type="ECO:0000313" key="4">
    <source>
        <dbReference type="EMBL" id="KAG5670664.1"/>
    </source>
</evidence>
<dbReference type="EMBL" id="JADBJN010000003">
    <property type="protein sequence ID" value="KAG5670664.1"/>
    <property type="molecule type" value="Genomic_DNA"/>
</dbReference>
<dbReference type="Proteomes" id="UP001107558">
    <property type="component" value="Chromosome 3"/>
</dbReference>
<name>A0A9J6BLR6_POLVA</name>
<keyword evidence="2" id="KW-0325">Glycoprotein</keyword>
<dbReference type="SUPFAM" id="SSF52058">
    <property type="entry name" value="L domain-like"/>
    <property type="match status" value="1"/>
</dbReference>
<keyword evidence="3" id="KW-0175">Coiled coil</keyword>
<dbReference type="OrthoDB" id="10070859at2759"/>
<protein>
    <submittedName>
        <fullName evidence="4">Uncharacterized protein</fullName>
    </submittedName>
</protein>
<accession>A0A9J6BLR6</accession>
<proteinExistence type="predicted"/>